<accession>A0A6I2MEB6</accession>
<evidence type="ECO:0000313" key="2">
    <source>
        <dbReference type="Proteomes" id="UP000441585"/>
    </source>
</evidence>
<gene>
    <name evidence="1" type="ORF">GJU41_16645</name>
</gene>
<organism evidence="1 2">
    <name type="scientific">Metabacillus idriensis</name>
    <dbReference type="NCBI Taxonomy" id="324768"/>
    <lineage>
        <taxon>Bacteria</taxon>
        <taxon>Bacillati</taxon>
        <taxon>Bacillota</taxon>
        <taxon>Bacilli</taxon>
        <taxon>Bacillales</taxon>
        <taxon>Bacillaceae</taxon>
        <taxon>Metabacillus</taxon>
    </lineage>
</organism>
<comment type="caution">
    <text evidence="1">The sequence shown here is derived from an EMBL/GenBank/DDBJ whole genome shotgun (WGS) entry which is preliminary data.</text>
</comment>
<sequence length="58" mass="6827">MNTFNESAIASYVKTRAEENCKLLQNNMNELEKGKILGRMEAYNEFLERFGYEKVECK</sequence>
<evidence type="ECO:0000313" key="1">
    <source>
        <dbReference type="EMBL" id="MRX55592.1"/>
    </source>
</evidence>
<dbReference type="RefSeq" id="WP_154319128.1">
    <property type="nucleotide sequence ID" value="NZ_CAJFZX010000001.1"/>
</dbReference>
<name>A0A6I2MEB6_9BACI</name>
<proteinExistence type="predicted"/>
<dbReference type="AlphaFoldDB" id="A0A6I2MEB6"/>
<reference evidence="1 2" key="1">
    <citation type="submission" date="2019-11" db="EMBL/GenBank/DDBJ databases">
        <title>Bacillus idriensis genome.</title>
        <authorList>
            <person name="Konopka E.N."/>
            <person name="Newman J.D."/>
        </authorList>
    </citation>
    <scope>NUCLEOTIDE SEQUENCE [LARGE SCALE GENOMIC DNA]</scope>
    <source>
        <strain evidence="1 2">DSM 19097</strain>
    </source>
</reference>
<keyword evidence="2" id="KW-1185">Reference proteome</keyword>
<protein>
    <submittedName>
        <fullName evidence="1">Uncharacterized protein</fullName>
    </submittedName>
</protein>
<dbReference type="Proteomes" id="UP000441585">
    <property type="component" value="Unassembled WGS sequence"/>
</dbReference>
<dbReference type="EMBL" id="WKKF01000005">
    <property type="protein sequence ID" value="MRX55592.1"/>
    <property type="molecule type" value="Genomic_DNA"/>
</dbReference>